<accession>A0A0Q0EGK5</accession>
<reference evidence="1 2" key="1">
    <citation type="submission" date="2015-09" db="EMBL/GenBank/DDBJ databases">
        <title>Genome announcement of multiple Pseudomonas syringae strains.</title>
        <authorList>
            <person name="Thakur S."/>
            <person name="Wang P.W."/>
            <person name="Gong Y."/>
            <person name="Weir B.S."/>
            <person name="Guttman D.S."/>
        </authorList>
    </citation>
    <scope>NUCLEOTIDE SEQUENCE [LARGE SCALE GENOMIC DNA]</scope>
    <source>
        <strain evidence="1 2">ICMP3963</strain>
    </source>
</reference>
<comment type="caution">
    <text evidence="1">The sequence shown here is derived from an EMBL/GenBank/DDBJ whole genome shotgun (WGS) entry which is preliminary data.</text>
</comment>
<sequence length="122" mass="13194">MKSGRSDQRRRARLCRSGLVRELPGTGSKIYAYGTSDTAEVTGFRAASQPFADKSAPTPSGQKRVICADRATLRSFAISRFYRSGLVRELPGTGSKIYAYGTSDTTEVTGFRAASQPFADKS</sequence>
<feature type="non-terminal residue" evidence="1">
    <location>
        <position position="122"/>
    </location>
</feature>
<name>A0A0Q0EGK5_9PSED</name>
<proteinExistence type="predicted"/>
<organism evidence="1 2">
    <name type="scientific">Pseudomonas syringae pv. viburni</name>
    <dbReference type="NCBI Taxonomy" id="251703"/>
    <lineage>
        <taxon>Bacteria</taxon>
        <taxon>Pseudomonadati</taxon>
        <taxon>Pseudomonadota</taxon>
        <taxon>Gammaproteobacteria</taxon>
        <taxon>Pseudomonadales</taxon>
        <taxon>Pseudomonadaceae</taxon>
        <taxon>Pseudomonas</taxon>
    </lineage>
</organism>
<protein>
    <submittedName>
        <fullName evidence="1">Uncharacterized protein</fullName>
    </submittedName>
</protein>
<gene>
    <name evidence="1" type="ORF">ALO40_102798</name>
</gene>
<dbReference type="Proteomes" id="UP000050317">
    <property type="component" value="Unassembled WGS sequence"/>
</dbReference>
<dbReference type="EMBL" id="LJRR01000407">
    <property type="protein sequence ID" value="KPZ10036.1"/>
    <property type="molecule type" value="Genomic_DNA"/>
</dbReference>
<evidence type="ECO:0000313" key="2">
    <source>
        <dbReference type="Proteomes" id="UP000050317"/>
    </source>
</evidence>
<dbReference type="AlphaFoldDB" id="A0A0Q0EGK5"/>
<dbReference type="PATRIC" id="fig|251703.9.peg.6143"/>
<evidence type="ECO:0000313" key="1">
    <source>
        <dbReference type="EMBL" id="KPZ10036.1"/>
    </source>
</evidence>